<dbReference type="PROSITE" id="PS00557">
    <property type="entry name" value="FMN_HYDROXY_ACID_DH_1"/>
    <property type="match status" value="1"/>
</dbReference>
<dbReference type="Pfam" id="PF01070">
    <property type="entry name" value="FMN_dh"/>
    <property type="match status" value="1"/>
</dbReference>
<evidence type="ECO:0000259" key="6">
    <source>
        <dbReference type="PROSITE" id="PS51349"/>
    </source>
</evidence>
<dbReference type="CDD" id="cd02809">
    <property type="entry name" value="alpha_hydroxyacid_oxid_FMN"/>
    <property type="match status" value="1"/>
</dbReference>
<dbReference type="EMBL" id="FCOC02000018">
    <property type="protein sequence ID" value="SAL45006.1"/>
    <property type="molecule type" value="Genomic_DNA"/>
</dbReference>
<dbReference type="AlphaFoldDB" id="A0A158HL74"/>
<dbReference type="InterPro" id="IPR037396">
    <property type="entry name" value="FMN_HAD"/>
</dbReference>
<evidence type="ECO:0000256" key="1">
    <source>
        <dbReference type="ARBA" id="ARBA00001917"/>
    </source>
</evidence>
<keyword evidence="2" id="KW-0285">Flavoprotein</keyword>
<feature type="domain" description="FMN hydroxy acid dehydrogenase" evidence="6">
    <location>
        <begin position="1"/>
        <end position="185"/>
    </location>
</feature>
<reference evidence="7 8" key="1">
    <citation type="submission" date="2016-01" db="EMBL/GenBank/DDBJ databases">
        <authorList>
            <person name="Oliw E.H."/>
        </authorList>
    </citation>
    <scope>NUCLEOTIDE SEQUENCE [LARGE SCALE GENOMIC DNA]</scope>
    <source>
        <strain evidence="7">LMG 22029</strain>
    </source>
</reference>
<dbReference type="GO" id="GO:0016491">
    <property type="term" value="F:oxidoreductase activity"/>
    <property type="evidence" value="ECO:0007669"/>
    <property type="project" value="UniProtKB-KW"/>
</dbReference>
<protein>
    <submittedName>
        <fullName evidence="7">FMN-dependent alpha-hydroxy acid dehydrogenase</fullName>
    </submittedName>
</protein>
<dbReference type="GO" id="GO:0010181">
    <property type="term" value="F:FMN binding"/>
    <property type="evidence" value="ECO:0007669"/>
    <property type="project" value="InterPro"/>
</dbReference>
<dbReference type="InterPro" id="IPR008259">
    <property type="entry name" value="FMN_hydac_DH_AS"/>
</dbReference>
<dbReference type="InterPro" id="IPR013785">
    <property type="entry name" value="Aldolase_TIM"/>
</dbReference>
<evidence type="ECO:0000256" key="4">
    <source>
        <dbReference type="ARBA" id="ARBA00023002"/>
    </source>
</evidence>
<keyword evidence="3" id="KW-0288">FMN</keyword>
<evidence type="ECO:0000256" key="2">
    <source>
        <dbReference type="ARBA" id="ARBA00022630"/>
    </source>
</evidence>
<dbReference type="InterPro" id="IPR012133">
    <property type="entry name" value="Alpha-hydoxy_acid_DH_FMN"/>
</dbReference>
<evidence type="ECO:0000256" key="5">
    <source>
        <dbReference type="ARBA" id="ARBA00024042"/>
    </source>
</evidence>
<comment type="similarity">
    <text evidence="5">Belongs to the FMN-dependent alpha-hydroxy acid dehydrogenase family.</text>
</comment>
<accession>A0A158HL74</accession>
<dbReference type="Gene3D" id="3.20.20.70">
    <property type="entry name" value="Aldolase class I"/>
    <property type="match status" value="1"/>
</dbReference>
<comment type="cofactor">
    <cofactor evidence="1">
        <name>FMN</name>
        <dbReference type="ChEBI" id="CHEBI:58210"/>
    </cofactor>
</comment>
<sequence length="185" mass="19878">MLRTKRRTFGNIAGHVSGVNDLADLSAWTAQQLDPTLSWDSIRWLRDRWSGKLIIKGILDPEDAYIAAQVGVDAVIVSNHGGRQLDCAPSTISVVSEVARALGDRTEIFLDGGVRSGQDVLKALCVGADGVLIGRPFLYGLGAMGAQGVMRTLEILQKEMDLTLALCGRKSVADVGRDMLMPAPF</sequence>
<dbReference type="PANTHER" id="PTHR10578">
    <property type="entry name" value="S -2-HYDROXY-ACID OXIDASE-RELATED"/>
    <property type="match status" value="1"/>
</dbReference>
<name>A0A158HL74_CABSO</name>
<dbReference type="InterPro" id="IPR000262">
    <property type="entry name" value="FMN-dep_DH"/>
</dbReference>
<dbReference type="OrthoDB" id="9770452at2"/>
<evidence type="ECO:0000313" key="8">
    <source>
        <dbReference type="Proteomes" id="UP000054893"/>
    </source>
</evidence>
<organism evidence="7 8">
    <name type="scientific">Caballeronia sordidicola</name>
    <name type="common">Burkholderia sordidicola</name>
    <dbReference type="NCBI Taxonomy" id="196367"/>
    <lineage>
        <taxon>Bacteria</taxon>
        <taxon>Pseudomonadati</taxon>
        <taxon>Pseudomonadota</taxon>
        <taxon>Betaproteobacteria</taxon>
        <taxon>Burkholderiales</taxon>
        <taxon>Burkholderiaceae</taxon>
        <taxon>Caballeronia</taxon>
    </lineage>
</organism>
<dbReference type="Proteomes" id="UP000054893">
    <property type="component" value="Unassembled WGS sequence"/>
</dbReference>
<keyword evidence="4" id="KW-0560">Oxidoreductase</keyword>
<dbReference type="SUPFAM" id="SSF51395">
    <property type="entry name" value="FMN-linked oxidoreductases"/>
    <property type="match status" value="1"/>
</dbReference>
<evidence type="ECO:0000313" key="7">
    <source>
        <dbReference type="EMBL" id="SAL45006.1"/>
    </source>
</evidence>
<evidence type="ECO:0000256" key="3">
    <source>
        <dbReference type="ARBA" id="ARBA00022643"/>
    </source>
</evidence>
<proteinExistence type="inferred from homology"/>
<gene>
    <name evidence="7" type="ORF">AWB64_04773</name>
</gene>
<dbReference type="PANTHER" id="PTHR10578:SF107">
    <property type="entry name" value="2-HYDROXYACID OXIDASE 1"/>
    <property type="match status" value="1"/>
</dbReference>
<dbReference type="PROSITE" id="PS51349">
    <property type="entry name" value="FMN_HYDROXY_ACID_DH_2"/>
    <property type="match status" value="1"/>
</dbReference>
<dbReference type="GO" id="GO:0005886">
    <property type="term" value="C:plasma membrane"/>
    <property type="evidence" value="ECO:0007669"/>
    <property type="project" value="TreeGrafter"/>
</dbReference>